<accession>A0A9P9WRP9</accession>
<feature type="region of interest" description="Disordered" evidence="1">
    <location>
        <begin position="1"/>
        <end position="20"/>
    </location>
</feature>
<protein>
    <submittedName>
        <fullName evidence="2">Uncharacterized protein</fullName>
    </submittedName>
</protein>
<sequence length="620" mass="70227">MSSNTQPLVEGGHLRYPDRSPSTFITTTPPIIHENTRILAVAHPNIAKADPIHQDGWFLSDFYAFNYMLKGLGSSQKWLTAADPVKLLEKYGPFLHGNPYQDRKVVLSQEMLDQDQLSPVTLAKTTDMIRRFLEEARIESEKAKYNDSPLLLLVFCHGLESFEMLLDNGNRSKGLRLQQLKGVLEPGVQVCLMTNACFSGGWAITPDLNRTALTAASELSTSNAWPPSHSVGRACGSIFASTVFETLCGVSSPLLSTEGSQDMTQSMQDLEISTDDHLQPDEPTDIQVETYNAFCNTILDVCGSRVTRLWKQQEFTFSAQDDQWEYSWTNRTGVPLIAFEKRWSQLQVIPYVGPADTKALKDPHPGNPFFSGETHSSKTGGVAHEQETLEDMTACIYRGRVKEMARIFLNTCPGDWTQAQNVPLASLLRHWVGDQEKCAEETCAERGFEVINTIQFRWEFALLADHIIATYNLPTPSNEICITWDEEKWNDTMSSKVPKYKEKFREIWFALVAGGFLLIPSESQGPRFYRPMRYVTAALAELGGDWGHTKTKVDQILNFMEKTKQFNRDRICQDHRVRERGRDWFKSIGRRIRRSLSPTKKDRRSSISALSRSGSQRSSR</sequence>
<evidence type="ECO:0000256" key="1">
    <source>
        <dbReference type="SAM" id="MobiDB-lite"/>
    </source>
</evidence>
<evidence type="ECO:0000313" key="2">
    <source>
        <dbReference type="EMBL" id="KAI1876569.1"/>
    </source>
</evidence>
<proteinExistence type="predicted"/>
<reference evidence="2" key="1">
    <citation type="submission" date="2021-03" db="EMBL/GenBank/DDBJ databases">
        <title>Revisited historic fungal species revealed as producer of novel bioactive compounds through whole genome sequencing and comparative genomics.</title>
        <authorList>
            <person name="Vignolle G.A."/>
            <person name="Hochenegger N."/>
            <person name="Mach R.L."/>
            <person name="Mach-Aigner A.R."/>
            <person name="Javad Rahimi M."/>
            <person name="Salim K.A."/>
            <person name="Chan C.M."/>
            <person name="Lim L.B.L."/>
            <person name="Cai F."/>
            <person name="Druzhinina I.S."/>
            <person name="U'Ren J.M."/>
            <person name="Derntl C."/>
        </authorList>
    </citation>
    <scope>NUCLEOTIDE SEQUENCE</scope>
    <source>
        <strain evidence="2">TUCIM 5799</strain>
    </source>
</reference>
<feature type="compositionally biased region" description="Low complexity" evidence="1">
    <location>
        <begin position="606"/>
        <end position="620"/>
    </location>
</feature>
<comment type="caution">
    <text evidence="2">The sequence shown here is derived from an EMBL/GenBank/DDBJ whole genome shotgun (WGS) entry which is preliminary data.</text>
</comment>
<dbReference type="EMBL" id="JAFIMR010000007">
    <property type="protein sequence ID" value="KAI1876569.1"/>
    <property type="molecule type" value="Genomic_DNA"/>
</dbReference>
<gene>
    <name evidence="2" type="ORF">JX265_004095</name>
</gene>
<feature type="region of interest" description="Disordered" evidence="1">
    <location>
        <begin position="596"/>
        <end position="620"/>
    </location>
</feature>
<organism evidence="2 3">
    <name type="scientific">Neoarthrinium moseri</name>
    <dbReference type="NCBI Taxonomy" id="1658444"/>
    <lineage>
        <taxon>Eukaryota</taxon>
        <taxon>Fungi</taxon>
        <taxon>Dikarya</taxon>
        <taxon>Ascomycota</taxon>
        <taxon>Pezizomycotina</taxon>
        <taxon>Sordariomycetes</taxon>
        <taxon>Xylariomycetidae</taxon>
        <taxon>Amphisphaeriales</taxon>
        <taxon>Apiosporaceae</taxon>
        <taxon>Neoarthrinium</taxon>
    </lineage>
</organism>
<dbReference type="AlphaFoldDB" id="A0A9P9WRP9"/>
<name>A0A9P9WRP9_9PEZI</name>
<keyword evidence="3" id="KW-1185">Reference proteome</keyword>
<dbReference type="Proteomes" id="UP000829685">
    <property type="component" value="Unassembled WGS sequence"/>
</dbReference>
<evidence type="ECO:0000313" key="3">
    <source>
        <dbReference type="Proteomes" id="UP000829685"/>
    </source>
</evidence>